<accession>A0A9W9F171</accession>
<comment type="caution">
    <text evidence="2">The sequence shown here is derived from an EMBL/GenBank/DDBJ whole genome shotgun (WGS) entry which is preliminary data.</text>
</comment>
<evidence type="ECO:0000256" key="1">
    <source>
        <dbReference type="SAM" id="MobiDB-lite"/>
    </source>
</evidence>
<evidence type="ECO:0000313" key="3">
    <source>
        <dbReference type="Proteomes" id="UP001141434"/>
    </source>
</evidence>
<dbReference type="EMBL" id="JAPMSZ010000009">
    <property type="protein sequence ID" value="KAJ5091600.1"/>
    <property type="molecule type" value="Genomic_DNA"/>
</dbReference>
<name>A0A9W9F171_9EURO</name>
<proteinExistence type="predicted"/>
<evidence type="ECO:0000313" key="2">
    <source>
        <dbReference type="EMBL" id="KAJ5091600.1"/>
    </source>
</evidence>
<dbReference type="AlphaFoldDB" id="A0A9W9F171"/>
<dbReference type="RefSeq" id="XP_056509798.1">
    <property type="nucleotide sequence ID" value="XM_056656998.1"/>
</dbReference>
<feature type="region of interest" description="Disordered" evidence="1">
    <location>
        <begin position="50"/>
        <end position="107"/>
    </location>
</feature>
<gene>
    <name evidence="2" type="ORF">NUU61_006470</name>
</gene>
<dbReference type="GeneID" id="81396167"/>
<protein>
    <submittedName>
        <fullName evidence="2">Uncharacterized protein</fullName>
    </submittedName>
</protein>
<feature type="compositionally biased region" description="Basic and acidic residues" evidence="1">
    <location>
        <begin position="207"/>
        <end position="226"/>
    </location>
</feature>
<sequence length="366" mass="41740">MWLYRGAQSAVFYYAGCTPCASSIDRRKRRKDAARSQRLKEKYDNQQLITDQPRPFPQPTPFSTNEGWREEISLGPGPPARRGGLRNMHRTDSWTTDQSSQMKKDKSGRLMHPIGERLNRMRYQREDEPLWGQEVRGSSIGFSGRGRADPTESSKYYTARVPPVNDLHPPIVSGPRSRAETRWMLQPPPNARVMAGKERFPVSPRDSVGEEKALRSSRPADVEKEVNQISNYSGGVLDHATQQHQLPRRPSMARRRGRSDSTGYGDHHSTVHSRSDSMFSMTHTDENSPSLSWKYPDTPVSRPGSKATNDSGKVLSRPQISKTLSTLQRDNKKVHMLHFEISDDPHDEVGLGQLERIRPWRWSMDI</sequence>
<keyword evidence="3" id="KW-1185">Reference proteome</keyword>
<feature type="compositionally biased region" description="Polar residues" evidence="1">
    <location>
        <begin position="276"/>
        <end position="291"/>
    </location>
</feature>
<organism evidence="2 3">
    <name type="scientific">Penicillium alfredii</name>
    <dbReference type="NCBI Taxonomy" id="1506179"/>
    <lineage>
        <taxon>Eukaryota</taxon>
        <taxon>Fungi</taxon>
        <taxon>Dikarya</taxon>
        <taxon>Ascomycota</taxon>
        <taxon>Pezizomycotina</taxon>
        <taxon>Eurotiomycetes</taxon>
        <taxon>Eurotiomycetidae</taxon>
        <taxon>Eurotiales</taxon>
        <taxon>Aspergillaceae</taxon>
        <taxon>Penicillium</taxon>
    </lineage>
</organism>
<dbReference type="Proteomes" id="UP001141434">
    <property type="component" value="Unassembled WGS sequence"/>
</dbReference>
<feature type="compositionally biased region" description="Basic and acidic residues" evidence="1">
    <location>
        <begin position="265"/>
        <end position="275"/>
    </location>
</feature>
<reference evidence="2" key="2">
    <citation type="journal article" date="2023" name="IMA Fungus">
        <title>Comparative genomic study of the Penicillium genus elucidates a diverse pangenome and 15 lateral gene transfer events.</title>
        <authorList>
            <person name="Petersen C."/>
            <person name="Sorensen T."/>
            <person name="Nielsen M.R."/>
            <person name="Sondergaard T.E."/>
            <person name="Sorensen J.L."/>
            <person name="Fitzpatrick D.A."/>
            <person name="Frisvad J.C."/>
            <person name="Nielsen K.L."/>
        </authorList>
    </citation>
    <scope>NUCLEOTIDE SEQUENCE</scope>
    <source>
        <strain evidence="2">IBT 34128</strain>
    </source>
</reference>
<reference evidence="2" key="1">
    <citation type="submission" date="2022-11" db="EMBL/GenBank/DDBJ databases">
        <authorList>
            <person name="Petersen C."/>
        </authorList>
    </citation>
    <scope>NUCLEOTIDE SEQUENCE</scope>
    <source>
        <strain evidence="2">IBT 34128</strain>
    </source>
</reference>
<dbReference type="OrthoDB" id="506431at2759"/>
<feature type="region of interest" description="Disordered" evidence="1">
    <location>
        <begin position="194"/>
        <end position="315"/>
    </location>
</feature>